<dbReference type="AlphaFoldDB" id="A0AAV2EKB2"/>
<keyword evidence="2" id="KW-1185">Reference proteome</keyword>
<protein>
    <submittedName>
        <fullName evidence="1">Uncharacterized protein</fullName>
    </submittedName>
</protein>
<sequence length="353" mass="39829">MEVIVPVHLTLSRSFSSSLPADDHSKSQFYTLLTSMLSRRRQPITTVHIDHRPERVDLGDLYFVLEHASELKSLSVNLGVDGYDLGVIAPYIRHHRRQYDPLETLRLERAYCGFVEGTDSYEGFNKLTTLELHDCRLYSPYDGQTVLDVDPFATLPLLKHAKMVNCISSGPVRVTGPELLTLEIVTVGPAVVLGHDMGFERERPLQLGKVSAPRLESFRFSGRVSDLPSVLLLGGEVRFPSLERARVELVLSEPVDEQLRVLGRAFRDMMAGLRNAESLDLCFDLDKKSSVDLEHCKRSKFPLTAVKSTVSDFTRLKTLKIRYPENELPNVSYQEIQCRFEGSSCVEETITCV</sequence>
<dbReference type="Proteomes" id="UP001497516">
    <property type="component" value="Chromosome 4"/>
</dbReference>
<evidence type="ECO:0000313" key="1">
    <source>
        <dbReference type="EMBL" id="CAL1386003.1"/>
    </source>
</evidence>
<accession>A0AAV2EKB2</accession>
<dbReference type="EMBL" id="OZ034817">
    <property type="protein sequence ID" value="CAL1386003.1"/>
    <property type="molecule type" value="Genomic_DNA"/>
</dbReference>
<reference evidence="1 2" key="1">
    <citation type="submission" date="2024-04" db="EMBL/GenBank/DDBJ databases">
        <authorList>
            <person name="Fracassetti M."/>
        </authorList>
    </citation>
    <scope>NUCLEOTIDE SEQUENCE [LARGE SCALE GENOMIC DNA]</scope>
</reference>
<evidence type="ECO:0000313" key="2">
    <source>
        <dbReference type="Proteomes" id="UP001497516"/>
    </source>
</evidence>
<gene>
    <name evidence="1" type="ORF">LTRI10_LOCUS27095</name>
</gene>
<organism evidence="1 2">
    <name type="scientific">Linum trigynum</name>
    <dbReference type="NCBI Taxonomy" id="586398"/>
    <lineage>
        <taxon>Eukaryota</taxon>
        <taxon>Viridiplantae</taxon>
        <taxon>Streptophyta</taxon>
        <taxon>Embryophyta</taxon>
        <taxon>Tracheophyta</taxon>
        <taxon>Spermatophyta</taxon>
        <taxon>Magnoliopsida</taxon>
        <taxon>eudicotyledons</taxon>
        <taxon>Gunneridae</taxon>
        <taxon>Pentapetalae</taxon>
        <taxon>rosids</taxon>
        <taxon>fabids</taxon>
        <taxon>Malpighiales</taxon>
        <taxon>Linaceae</taxon>
        <taxon>Linum</taxon>
    </lineage>
</organism>
<proteinExistence type="predicted"/>
<name>A0AAV2EKB2_9ROSI</name>